<dbReference type="AlphaFoldDB" id="A0AAE1ZLK8"/>
<dbReference type="GO" id="GO:0004335">
    <property type="term" value="F:galactokinase activity"/>
    <property type="evidence" value="ECO:0007669"/>
    <property type="project" value="TreeGrafter"/>
</dbReference>
<dbReference type="GO" id="GO:0005524">
    <property type="term" value="F:ATP binding"/>
    <property type="evidence" value="ECO:0007669"/>
    <property type="project" value="UniProtKB-KW"/>
</dbReference>
<dbReference type="Pfam" id="PF08544">
    <property type="entry name" value="GHMP_kinases_C"/>
    <property type="match status" value="1"/>
</dbReference>
<dbReference type="GO" id="GO:0006012">
    <property type="term" value="P:galactose metabolic process"/>
    <property type="evidence" value="ECO:0007669"/>
    <property type="project" value="TreeGrafter"/>
</dbReference>
<keyword evidence="8" id="KW-1185">Reference proteome</keyword>
<dbReference type="PRINTS" id="PR00959">
    <property type="entry name" value="MEVGALKINASE"/>
</dbReference>
<dbReference type="PANTHER" id="PTHR10457:SF7">
    <property type="entry name" value="GALACTOKINASE-RELATED"/>
    <property type="match status" value="1"/>
</dbReference>
<dbReference type="InterPro" id="IPR020568">
    <property type="entry name" value="Ribosomal_Su5_D2-typ_SF"/>
</dbReference>
<dbReference type="InterPro" id="IPR036554">
    <property type="entry name" value="GHMP_kinase_C_sf"/>
</dbReference>
<evidence type="ECO:0000313" key="8">
    <source>
        <dbReference type="Proteomes" id="UP001292079"/>
    </source>
</evidence>
<name>A0AAE1ZLK8_SCHME</name>
<keyword evidence="4" id="KW-0812">Transmembrane</keyword>
<keyword evidence="2" id="KW-0547">Nucleotide-binding</keyword>
<sequence length="351" mass="38437">MNVLVGDVEYGGLWPAAGLSSSSAFVVASAITIMQMSGLQISRHELAGLCAQCEQYIGVQGGGMDQAVSILAVENNALLIEFTKPFVTINPIQLPSDIVFVIAHSGVHARKAATSHYNERVAECRLAARNPSLFQILAPKYQCGTTINLSDAQKLYGSLTPGDMIRIKSDGLSIVTKHLPSGIISRENLYNLGLTKTIIDGCLTENIKTMEHFNLRDRAEHVYSEAERVFDFYNLCKKISGHGDLETNSMDYMQLLGDLMNQSQLSCVNLYQCSCQELDKLITICRSAGAFGSRLTGAGWGGCTVSLVKKSDADRFIEKVLQEFYGTIDNTDNRLIFISQPGRPAGIMFMR</sequence>
<dbReference type="PIRSF" id="PIRSF000530">
    <property type="entry name" value="Galactokinase"/>
    <property type="match status" value="1"/>
</dbReference>
<proteinExistence type="inferred from homology"/>
<evidence type="ECO:0008006" key="9">
    <source>
        <dbReference type="Google" id="ProtNLM"/>
    </source>
</evidence>
<evidence type="ECO:0000259" key="6">
    <source>
        <dbReference type="Pfam" id="PF08544"/>
    </source>
</evidence>
<feature type="domain" description="GHMP kinase N-terminal" evidence="5">
    <location>
        <begin position="15"/>
        <end position="71"/>
    </location>
</feature>
<comment type="similarity">
    <text evidence="1">Belongs to the GHMP kinase family. GalK subfamily.</text>
</comment>
<dbReference type="InterPro" id="IPR013750">
    <property type="entry name" value="GHMP_kinase_C_dom"/>
</dbReference>
<reference evidence="7" key="1">
    <citation type="submission" date="2022-04" db="EMBL/GenBank/DDBJ databases">
        <authorList>
            <person name="Xu L."/>
            <person name="Lv Z."/>
        </authorList>
    </citation>
    <scope>NUCLEOTIDE SEQUENCE</scope>
    <source>
        <strain evidence="7">LV_2022a</strain>
    </source>
</reference>
<dbReference type="Gene3D" id="3.30.70.890">
    <property type="entry name" value="GHMP kinase, C-terminal domain"/>
    <property type="match status" value="1"/>
</dbReference>
<dbReference type="GO" id="GO:0005829">
    <property type="term" value="C:cytosol"/>
    <property type="evidence" value="ECO:0007669"/>
    <property type="project" value="TreeGrafter"/>
</dbReference>
<feature type="transmembrane region" description="Helical" evidence="4">
    <location>
        <begin position="12"/>
        <end position="34"/>
    </location>
</feature>
<dbReference type="SUPFAM" id="SSF55060">
    <property type="entry name" value="GHMP Kinase, C-terminal domain"/>
    <property type="match status" value="1"/>
</dbReference>
<organism evidence="7 8">
    <name type="scientific">Schistosoma mekongi</name>
    <name type="common">Parasitic worm</name>
    <dbReference type="NCBI Taxonomy" id="38744"/>
    <lineage>
        <taxon>Eukaryota</taxon>
        <taxon>Metazoa</taxon>
        <taxon>Spiralia</taxon>
        <taxon>Lophotrochozoa</taxon>
        <taxon>Platyhelminthes</taxon>
        <taxon>Trematoda</taxon>
        <taxon>Digenea</taxon>
        <taxon>Strigeidida</taxon>
        <taxon>Schistosomatoidea</taxon>
        <taxon>Schistosomatidae</taxon>
        <taxon>Schistosoma</taxon>
    </lineage>
</organism>
<dbReference type="InterPro" id="IPR014721">
    <property type="entry name" value="Ribsml_uS5_D2-typ_fold_subgr"/>
</dbReference>
<keyword evidence="4" id="KW-1133">Transmembrane helix</keyword>
<reference evidence="7" key="2">
    <citation type="journal article" date="2023" name="Infect Dis Poverty">
        <title>Chromosome-scale genome of the human blood fluke Schistosoma mekongi and its implications for public health.</title>
        <authorList>
            <person name="Zhou M."/>
            <person name="Xu L."/>
            <person name="Xu D."/>
            <person name="Chen W."/>
            <person name="Khan J."/>
            <person name="Hu Y."/>
            <person name="Huang H."/>
            <person name="Wei H."/>
            <person name="Zhang Y."/>
            <person name="Chusongsang P."/>
            <person name="Tanasarnprasert K."/>
            <person name="Hu X."/>
            <person name="Limpanont Y."/>
            <person name="Lv Z."/>
        </authorList>
    </citation>
    <scope>NUCLEOTIDE SEQUENCE</scope>
    <source>
        <strain evidence="7">LV_2022a</strain>
    </source>
</reference>
<evidence type="ECO:0000259" key="5">
    <source>
        <dbReference type="Pfam" id="PF00288"/>
    </source>
</evidence>
<dbReference type="InterPro" id="IPR006204">
    <property type="entry name" value="GHMP_kinase_N_dom"/>
</dbReference>
<keyword evidence="3" id="KW-0067">ATP-binding</keyword>
<feature type="domain" description="GHMP kinase C-terminal" evidence="6">
    <location>
        <begin position="254"/>
        <end position="324"/>
    </location>
</feature>
<dbReference type="Gene3D" id="3.30.230.10">
    <property type="match status" value="1"/>
</dbReference>
<accession>A0AAE1ZLK8</accession>
<keyword evidence="4" id="KW-0472">Membrane</keyword>
<evidence type="ECO:0000256" key="3">
    <source>
        <dbReference type="ARBA" id="ARBA00022840"/>
    </source>
</evidence>
<evidence type="ECO:0000313" key="7">
    <source>
        <dbReference type="EMBL" id="KAK4476130.1"/>
    </source>
</evidence>
<dbReference type="InterPro" id="IPR006206">
    <property type="entry name" value="Mevalonate/galactokinase"/>
</dbReference>
<dbReference type="Pfam" id="PF00288">
    <property type="entry name" value="GHMP_kinases_N"/>
    <property type="match status" value="1"/>
</dbReference>
<dbReference type="Proteomes" id="UP001292079">
    <property type="component" value="Unassembled WGS sequence"/>
</dbReference>
<dbReference type="PANTHER" id="PTHR10457">
    <property type="entry name" value="MEVALONATE KINASE/GALACTOKINASE"/>
    <property type="match status" value="1"/>
</dbReference>
<evidence type="ECO:0000256" key="1">
    <source>
        <dbReference type="ARBA" id="ARBA00006566"/>
    </source>
</evidence>
<evidence type="ECO:0000256" key="2">
    <source>
        <dbReference type="ARBA" id="ARBA00022741"/>
    </source>
</evidence>
<evidence type="ECO:0000256" key="4">
    <source>
        <dbReference type="SAM" id="Phobius"/>
    </source>
</evidence>
<protein>
    <recommendedName>
        <fullName evidence="9">Galactokinase</fullName>
    </recommendedName>
</protein>
<dbReference type="EMBL" id="JALJAT010000001">
    <property type="protein sequence ID" value="KAK4476130.1"/>
    <property type="molecule type" value="Genomic_DNA"/>
</dbReference>
<gene>
    <name evidence="7" type="ORF">MN116_001349</name>
</gene>
<comment type="caution">
    <text evidence="7">The sequence shown here is derived from an EMBL/GenBank/DDBJ whole genome shotgun (WGS) entry which is preliminary data.</text>
</comment>
<dbReference type="SUPFAM" id="SSF54211">
    <property type="entry name" value="Ribosomal protein S5 domain 2-like"/>
    <property type="match status" value="1"/>
</dbReference>